<keyword evidence="1" id="KW-0812">Transmembrane</keyword>
<feature type="transmembrane region" description="Helical" evidence="1">
    <location>
        <begin position="39"/>
        <end position="59"/>
    </location>
</feature>
<dbReference type="RefSeq" id="WP_216941476.1">
    <property type="nucleotide sequence ID" value="NZ_CP077062.1"/>
</dbReference>
<evidence type="ECO:0000313" key="4">
    <source>
        <dbReference type="Proteomes" id="UP000683575"/>
    </source>
</evidence>
<dbReference type="Proteomes" id="UP000683575">
    <property type="component" value="Chromosome"/>
</dbReference>
<keyword evidence="3" id="KW-0813">Transport</keyword>
<sequence length="164" mass="17701">MTDRRHHLPAWFTGVAPLPGILLLYFAVPLRPPDTSVHLGVSVLLTLIGISLVAAVIIREAKGLSSGDERHITVVHLVALVEVAMVTFALAYYTMAIHSQQQMSGIRTRLDALYFSATTTTTVGYGDIHPIGQLARGLATVQVSFDVVFVAALAGLIGRTLRER</sequence>
<keyword evidence="3" id="KW-0406">Ion transport</keyword>
<dbReference type="EMBL" id="CP077062">
    <property type="protein sequence ID" value="QWZ09630.1"/>
    <property type="molecule type" value="Genomic_DNA"/>
</dbReference>
<dbReference type="AlphaFoldDB" id="A0A975T256"/>
<reference evidence="3" key="1">
    <citation type="submission" date="2021-06" db="EMBL/GenBank/DDBJ databases">
        <title>Complete genome sequence of Nocardioides sp. G188.</title>
        <authorList>
            <person name="Im W.-T."/>
        </authorList>
    </citation>
    <scope>NUCLEOTIDE SEQUENCE</scope>
    <source>
        <strain evidence="3">G188</strain>
    </source>
</reference>
<feature type="transmembrane region" description="Helical" evidence="1">
    <location>
        <begin position="71"/>
        <end position="93"/>
    </location>
</feature>
<gene>
    <name evidence="3" type="ORF">KRR39_07775</name>
</gene>
<evidence type="ECO:0000313" key="3">
    <source>
        <dbReference type="EMBL" id="QWZ09630.1"/>
    </source>
</evidence>
<accession>A0A975T256</accession>
<protein>
    <submittedName>
        <fullName evidence="3">Potassium channel family protein</fullName>
    </submittedName>
</protein>
<feature type="transmembrane region" description="Helical" evidence="1">
    <location>
        <begin position="7"/>
        <end position="27"/>
    </location>
</feature>
<dbReference type="GO" id="GO:0034220">
    <property type="term" value="P:monoatomic ion transmembrane transport"/>
    <property type="evidence" value="ECO:0007669"/>
    <property type="project" value="UniProtKB-KW"/>
</dbReference>
<dbReference type="InterPro" id="IPR013099">
    <property type="entry name" value="K_chnl_dom"/>
</dbReference>
<proteinExistence type="predicted"/>
<evidence type="ECO:0000259" key="2">
    <source>
        <dbReference type="Pfam" id="PF07885"/>
    </source>
</evidence>
<organism evidence="3 4">
    <name type="scientific">Nocardioides panacis</name>
    <dbReference type="NCBI Taxonomy" id="2849501"/>
    <lineage>
        <taxon>Bacteria</taxon>
        <taxon>Bacillati</taxon>
        <taxon>Actinomycetota</taxon>
        <taxon>Actinomycetes</taxon>
        <taxon>Propionibacteriales</taxon>
        <taxon>Nocardioidaceae</taxon>
        <taxon>Nocardioides</taxon>
    </lineage>
</organism>
<keyword evidence="1" id="KW-1133">Transmembrane helix</keyword>
<feature type="transmembrane region" description="Helical" evidence="1">
    <location>
        <begin position="139"/>
        <end position="158"/>
    </location>
</feature>
<dbReference type="Pfam" id="PF07885">
    <property type="entry name" value="Ion_trans_2"/>
    <property type="match status" value="1"/>
</dbReference>
<dbReference type="KEGG" id="nps:KRR39_07775"/>
<evidence type="ECO:0000256" key="1">
    <source>
        <dbReference type="SAM" id="Phobius"/>
    </source>
</evidence>
<name>A0A975T256_9ACTN</name>
<keyword evidence="3" id="KW-0407">Ion channel</keyword>
<keyword evidence="1" id="KW-0472">Membrane</keyword>
<feature type="domain" description="Potassium channel" evidence="2">
    <location>
        <begin position="83"/>
        <end position="162"/>
    </location>
</feature>
<keyword evidence="4" id="KW-1185">Reference proteome</keyword>